<dbReference type="InterPro" id="IPR025668">
    <property type="entry name" value="Tnp_DDE_dom"/>
</dbReference>
<dbReference type="Pfam" id="PF13751">
    <property type="entry name" value="DDE_Tnp_1_6"/>
    <property type="match status" value="1"/>
</dbReference>
<dbReference type="EMBL" id="VULR01000001">
    <property type="protein sequence ID" value="MSS42128.1"/>
    <property type="molecule type" value="Genomic_DNA"/>
</dbReference>
<dbReference type="OrthoDB" id="1688637at2"/>
<comment type="caution">
    <text evidence="2">The sequence shown here is derived from an EMBL/GenBank/DDBJ whole genome shotgun (WGS) entry which is preliminary data.</text>
</comment>
<protein>
    <recommendedName>
        <fullName evidence="1">Transposase DDE domain-containing protein</fullName>
    </recommendedName>
</protein>
<organism evidence="2 3">
    <name type="scientific">Anaerosalibacter bizertensis</name>
    <dbReference type="NCBI Taxonomy" id="932217"/>
    <lineage>
        <taxon>Bacteria</taxon>
        <taxon>Bacillati</taxon>
        <taxon>Bacillota</taxon>
        <taxon>Tissierellia</taxon>
        <taxon>Tissierellales</taxon>
        <taxon>Sporanaerobacteraceae</taxon>
        <taxon>Anaerosalibacter</taxon>
    </lineage>
</organism>
<dbReference type="AlphaFoldDB" id="A0A844F6G7"/>
<accession>A0A844F6G7</accession>
<feature type="domain" description="Transposase DDE" evidence="1">
    <location>
        <begin position="18"/>
        <end position="97"/>
    </location>
</feature>
<proteinExistence type="predicted"/>
<reference evidence="2 3" key="1">
    <citation type="submission" date="2019-08" db="EMBL/GenBank/DDBJ databases">
        <title>In-depth cultivation of the pig gut microbiome towards novel bacterial diversity and tailored functional studies.</title>
        <authorList>
            <person name="Wylensek D."/>
            <person name="Hitch T.C.A."/>
            <person name="Clavel T."/>
        </authorList>
    </citation>
    <scope>NUCLEOTIDE SEQUENCE [LARGE SCALE GENOMIC DNA]</scope>
    <source>
        <strain evidence="2 3">Med78-601-WT-4W-RMD-3</strain>
    </source>
</reference>
<dbReference type="Proteomes" id="UP000462760">
    <property type="component" value="Unassembled WGS sequence"/>
</dbReference>
<sequence length="108" mass="12900">MFMVKGKEKQKNKKDMNCLKSGLISLIQLKRIYVAERFENLRKESEQNITTKEGITERLNRSIQAEGIFSYIKSGMRYLRFRHRSMEKIVAEMKMLLYEKNRGLMTNM</sequence>
<evidence type="ECO:0000259" key="1">
    <source>
        <dbReference type="Pfam" id="PF13751"/>
    </source>
</evidence>
<gene>
    <name evidence="2" type="ORF">FYJ27_00035</name>
</gene>
<evidence type="ECO:0000313" key="2">
    <source>
        <dbReference type="EMBL" id="MSS42128.1"/>
    </source>
</evidence>
<name>A0A844F6G7_9FIRM</name>
<evidence type="ECO:0000313" key="3">
    <source>
        <dbReference type="Proteomes" id="UP000462760"/>
    </source>
</evidence>